<protein>
    <submittedName>
        <fullName evidence="2">Uncharacterized protein</fullName>
    </submittedName>
</protein>
<feature type="transmembrane region" description="Helical" evidence="1">
    <location>
        <begin position="35"/>
        <end position="52"/>
    </location>
</feature>
<name>A0A1M7U4D1_9BRAD</name>
<evidence type="ECO:0000313" key="3">
    <source>
        <dbReference type="Proteomes" id="UP000184096"/>
    </source>
</evidence>
<dbReference type="Proteomes" id="UP000184096">
    <property type="component" value="Chromosome I"/>
</dbReference>
<keyword evidence="3" id="KW-1185">Reference proteome</keyword>
<keyword evidence="1" id="KW-0812">Transmembrane</keyword>
<keyword evidence="1" id="KW-1133">Transmembrane helix</keyword>
<dbReference type="RefSeq" id="WP_072819489.1">
    <property type="nucleotide sequence ID" value="NZ_LT670849.1"/>
</dbReference>
<sequence>MNKGLISASHSIGVVVATLFGVAFFFVIIGVFGLSASIAALALFVALAVFVFRRPQDQETQP</sequence>
<gene>
    <name evidence="2" type="ORF">SAMN05444170_3502</name>
</gene>
<dbReference type="AlphaFoldDB" id="A0A1M7U4D1"/>
<evidence type="ECO:0000256" key="1">
    <source>
        <dbReference type="SAM" id="Phobius"/>
    </source>
</evidence>
<organism evidence="2 3">
    <name type="scientific">Bradyrhizobium erythrophlei</name>
    <dbReference type="NCBI Taxonomy" id="1437360"/>
    <lineage>
        <taxon>Bacteria</taxon>
        <taxon>Pseudomonadati</taxon>
        <taxon>Pseudomonadota</taxon>
        <taxon>Alphaproteobacteria</taxon>
        <taxon>Hyphomicrobiales</taxon>
        <taxon>Nitrobacteraceae</taxon>
        <taxon>Bradyrhizobium</taxon>
    </lineage>
</organism>
<keyword evidence="1" id="KW-0472">Membrane</keyword>
<evidence type="ECO:0000313" key="2">
    <source>
        <dbReference type="EMBL" id="SHN77764.1"/>
    </source>
</evidence>
<proteinExistence type="predicted"/>
<reference evidence="3" key="1">
    <citation type="submission" date="2016-11" db="EMBL/GenBank/DDBJ databases">
        <authorList>
            <person name="Varghese N."/>
            <person name="Submissions S."/>
        </authorList>
    </citation>
    <scope>NUCLEOTIDE SEQUENCE [LARGE SCALE GENOMIC DNA]</scope>
    <source>
        <strain evidence="3">GAS401</strain>
    </source>
</reference>
<accession>A0A1M7U4D1</accession>
<feature type="transmembrane region" description="Helical" evidence="1">
    <location>
        <begin position="12"/>
        <end position="29"/>
    </location>
</feature>
<dbReference type="EMBL" id="LT670849">
    <property type="protein sequence ID" value="SHN77764.1"/>
    <property type="molecule type" value="Genomic_DNA"/>
</dbReference>